<dbReference type="RefSeq" id="WP_248940249.1">
    <property type="nucleotide sequence ID" value="NZ_JAKIKS010000036.1"/>
</dbReference>
<evidence type="ECO:0000256" key="6">
    <source>
        <dbReference type="SAM" id="Phobius"/>
    </source>
</evidence>
<dbReference type="Proteomes" id="UP001203423">
    <property type="component" value="Unassembled WGS sequence"/>
</dbReference>
<keyword evidence="9" id="KW-1185">Reference proteome</keyword>
<dbReference type="EMBL" id="JAKIKS010000036">
    <property type="protein sequence ID" value="MCL1124973.1"/>
    <property type="molecule type" value="Genomic_DNA"/>
</dbReference>
<evidence type="ECO:0000256" key="5">
    <source>
        <dbReference type="ARBA" id="ARBA00023136"/>
    </source>
</evidence>
<sequence length="131" mass="15064">MGTIHISGYLVWIALMYSFAGTYITHKIGKKLIGLNFKQQREEADFRFNAVRIRANAENIALYQAQDKEKTGILRSFSQVIDITLQVINREKMLLYFTAGFNQISSAFSQVENSLSFFVNAYTDIAQWYCV</sequence>
<evidence type="ECO:0000259" key="7">
    <source>
        <dbReference type="PROSITE" id="PS50929"/>
    </source>
</evidence>
<protein>
    <recommendedName>
        <fullName evidence="7">ABC transmembrane type-1 domain-containing protein</fullName>
    </recommendedName>
</protein>
<feature type="transmembrane region" description="Helical" evidence="6">
    <location>
        <begin position="6"/>
        <end position="25"/>
    </location>
</feature>
<dbReference type="InterPro" id="IPR036640">
    <property type="entry name" value="ABC1_TM_sf"/>
</dbReference>
<evidence type="ECO:0000256" key="3">
    <source>
        <dbReference type="ARBA" id="ARBA00022692"/>
    </source>
</evidence>
<keyword evidence="2" id="KW-0813">Transport</keyword>
<dbReference type="InterPro" id="IPR050835">
    <property type="entry name" value="ABC_transporter_sub-D"/>
</dbReference>
<keyword evidence="4 6" id="KW-1133">Transmembrane helix</keyword>
<gene>
    <name evidence="8" type="ORF">L2764_10915</name>
</gene>
<dbReference type="PANTHER" id="PTHR11384">
    <property type="entry name" value="ATP-BINDING CASSETTE, SUB-FAMILY D MEMBER"/>
    <property type="match status" value="1"/>
</dbReference>
<evidence type="ECO:0000256" key="2">
    <source>
        <dbReference type="ARBA" id="ARBA00022448"/>
    </source>
</evidence>
<dbReference type="Pfam" id="PF06472">
    <property type="entry name" value="ABC_membrane_2"/>
    <property type="match status" value="1"/>
</dbReference>
<dbReference type="InterPro" id="IPR011527">
    <property type="entry name" value="ABC1_TM_dom"/>
</dbReference>
<name>A0ABT0LBA4_9GAMM</name>
<evidence type="ECO:0000256" key="4">
    <source>
        <dbReference type="ARBA" id="ARBA00022989"/>
    </source>
</evidence>
<keyword evidence="5 6" id="KW-0472">Membrane</keyword>
<dbReference type="SUPFAM" id="SSF90123">
    <property type="entry name" value="ABC transporter transmembrane region"/>
    <property type="match status" value="1"/>
</dbReference>
<comment type="caution">
    <text evidence="8">The sequence shown here is derived from an EMBL/GenBank/DDBJ whole genome shotgun (WGS) entry which is preliminary data.</text>
</comment>
<organism evidence="8 9">
    <name type="scientific">Shewanella surugensis</name>
    <dbReference type="NCBI Taxonomy" id="212020"/>
    <lineage>
        <taxon>Bacteria</taxon>
        <taxon>Pseudomonadati</taxon>
        <taxon>Pseudomonadota</taxon>
        <taxon>Gammaproteobacteria</taxon>
        <taxon>Alteromonadales</taxon>
        <taxon>Shewanellaceae</taxon>
        <taxon>Shewanella</taxon>
    </lineage>
</organism>
<dbReference type="Gene3D" id="1.20.1560.10">
    <property type="entry name" value="ABC transporter type 1, transmembrane domain"/>
    <property type="match status" value="1"/>
</dbReference>
<proteinExistence type="predicted"/>
<evidence type="ECO:0000313" key="8">
    <source>
        <dbReference type="EMBL" id="MCL1124973.1"/>
    </source>
</evidence>
<dbReference type="PROSITE" id="PS50929">
    <property type="entry name" value="ABC_TM1F"/>
    <property type="match status" value="1"/>
</dbReference>
<feature type="domain" description="ABC transmembrane type-1" evidence="7">
    <location>
        <begin position="6"/>
        <end position="108"/>
    </location>
</feature>
<dbReference type="PANTHER" id="PTHR11384:SF59">
    <property type="entry name" value="LYSOSOMAL COBALAMIN TRANSPORTER ABCD4"/>
    <property type="match status" value="1"/>
</dbReference>
<reference evidence="8 9" key="1">
    <citation type="submission" date="2022-01" db="EMBL/GenBank/DDBJ databases">
        <title>Whole genome-based taxonomy of the Shewanellaceae.</title>
        <authorList>
            <person name="Martin-Rodriguez A.J."/>
        </authorList>
    </citation>
    <scope>NUCLEOTIDE SEQUENCE [LARGE SCALE GENOMIC DNA]</scope>
    <source>
        <strain evidence="8 9">DSM 17177</strain>
    </source>
</reference>
<accession>A0ABT0LBA4</accession>
<evidence type="ECO:0000313" key="9">
    <source>
        <dbReference type="Proteomes" id="UP001203423"/>
    </source>
</evidence>
<keyword evidence="3 6" id="KW-0812">Transmembrane</keyword>
<evidence type="ECO:0000256" key="1">
    <source>
        <dbReference type="ARBA" id="ARBA00004651"/>
    </source>
</evidence>
<comment type="subcellular location">
    <subcellularLocation>
        <location evidence="1">Cell membrane</location>
        <topology evidence="1">Multi-pass membrane protein</topology>
    </subcellularLocation>
</comment>